<dbReference type="InterPro" id="IPR051676">
    <property type="entry name" value="UPF0053_domain"/>
</dbReference>
<dbReference type="AlphaFoldDB" id="A0A2V2N6P7"/>
<evidence type="ECO:0000313" key="13">
    <source>
        <dbReference type="EMBL" id="PWR74290.1"/>
    </source>
</evidence>
<dbReference type="InterPro" id="IPR046342">
    <property type="entry name" value="CBS_dom_sf"/>
</dbReference>
<evidence type="ECO:0000256" key="6">
    <source>
        <dbReference type="ARBA" id="ARBA00023122"/>
    </source>
</evidence>
<dbReference type="Gene3D" id="3.10.580.10">
    <property type="entry name" value="CBS-domain"/>
    <property type="match status" value="1"/>
</dbReference>
<dbReference type="InterPro" id="IPR016169">
    <property type="entry name" value="FAD-bd_PCMH_sub2"/>
</dbReference>
<keyword evidence="4" id="KW-0677">Repeat</keyword>
<evidence type="ECO:0000256" key="8">
    <source>
        <dbReference type="ARBA" id="ARBA00023167"/>
    </source>
</evidence>
<sequence length="449" mass="49202">MAVTIEILIIILLIILNGLFSMAEFALVSARRIRLQQMLDRGEKGADIALSLSEDPNTFLSTIQIGITLVGILAGAFGGAAIAKELEGTFTVIPEIAPYAGIISLFVVVLIITYFTLVFGEIIPKRIGLVYPEQIAVKAAGSIVIISRIFGPINKMASLTTDAVLWLFNSHAPQDPVVTEEDITSLLEEGTQAGVFNEAEQELVQSAFKFGDREVTTLMAPRPDVVFLDLEDSFEENKEKILTSGHTRYPVCRGGLDSVIGVVSVRDLWSQMTAGEKPDLTLLIQEALVIPEHITALRLLELFRTATTPLAVIMDEYGSVAGIITLHDLLEAIVGDLSTVDEPDEEPGIIEREDGSWFIDGMLPAEELRLLLELEILPGENEGVYRTAAGFVMSELGKIPIPGDHFVLNGIRFEVADMDKRRIDKIIVSKIRHRGDENPDEKTDNHTTS</sequence>
<evidence type="ECO:0000256" key="7">
    <source>
        <dbReference type="ARBA" id="ARBA00023136"/>
    </source>
</evidence>
<dbReference type="OrthoDB" id="53218at2157"/>
<evidence type="ECO:0000256" key="5">
    <source>
        <dbReference type="ARBA" id="ARBA00022989"/>
    </source>
</evidence>
<gene>
    <name evidence="13" type="ORF">DK846_03855</name>
</gene>
<evidence type="ECO:0000259" key="12">
    <source>
        <dbReference type="PROSITE" id="PS51846"/>
    </source>
</evidence>
<dbReference type="GO" id="GO:0009086">
    <property type="term" value="P:methionine biosynthetic process"/>
    <property type="evidence" value="ECO:0007669"/>
    <property type="project" value="UniProtKB-KW"/>
</dbReference>
<proteinExistence type="predicted"/>
<keyword evidence="3 10" id="KW-0812">Transmembrane</keyword>
<dbReference type="EMBL" id="QGMY01000002">
    <property type="protein sequence ID" value="PWR74290.1"/>
    <property type="molecule type" value="Genomic_DNA"/>
</dbReference>
<keyword evidence="7 10" id="KW-0472">Membrane</keyword>
<dbReference type="PANTHER" id="PTHR43099:SF2">
    <property type="entry name" value="UPF0053 PROTEIN YRKA"/>
    <property type="match status" value="1"/>
</dbReference>
<keyword evidence="6 9" id="KW-0129">CBS domain</keyword>
<dbReference type="SMART" id="SM01091">
    <property type="entry name" value="CorC_HlyC"/>
    <property type="match status" value="1"/>
</dbReference>
<feature type="transmembrane region" description="Helical" evidence="10">
    <location>
        <begin position="59"/>
        <end position="84"/>
    </location>
</feature>
<dbReference type="InterPro" id="IPR000644">
    <property type="entry name" value="CBS_dom"/>
</dbReference>
<evidence type="ECO:0000259" key="11">
    <source>
        <dbReference type="PROSITE" id="PS51371"/>
    </source>
</evidence>
<evidence type="ECO:0000256" key="4">
    <source>
        <dbReference type="ARBA" id="ARBA00022737"/>
    </source>
</evidence>
<dbReference type="GO" id="GO:0050660">
    <property type="term" value="F:flavin adenine dinucleotide binding"/>
    <property type="evidence" value="ECO:0007669"/>
    <property type="project" value="InterPro"/>
</dbReference>
<reference evidence="13 14" key="1">
    <citation type="submission" date="2018-05" db="EMBL/GenBank/DDBJ databases">
        <title>Draft genome of Methanospirillum lacunae Ki8-1.</title>
        <authorList>
            <person name="Dueholm M.S."/>
            <person name="Nielsen P.H."/>
            <person name="Bakmann L.F."/>
            <person name="Otzen D.E."/>
        </authorList>
    </citation>
    <scope>NUCLEOTIDE SEQUENCE [LARGE SCALE GENOMIC DNA]</scope>
    <source>
        <strain evidence="13 14">Ki8-1</strain>
    </source>
</reference>
<dbReference type="Pfam" id="PF03471">
    <property type="entry name" value="CorC_HlyC"/>
    <property type="match status" value="1"/>
</dbReference>
<name>A0A2V2N6P7_9EURY</name>
<keyword evidence="8" id="KW-0028">Amino-acid biosynthesis</keyword>
<dbReference type="InterPro" id="IPR005170">
    <property type="entry name" value="Transptr-assoc_dom"/>
</dbReference>
<evidence type="ECO:0000313" key="14">
    <source>
        <dbReference type="Proteomes" id="UP000245657"/>
    </source>
</evidence>
<comment type="subcellular location">
    <subcellularLocation>
        <location evidence="1">Cell membrane</location>
        <topology evidence="1">Multi-pass membrane protein</topology>
    </subcellularLocation>
</comment>
<evidence type="ECO:0008006" key="15">
    <source>
        <dbReference type="Google" id="ProtNLM"/>
    </source>
</evidence>
<evidence type="ECO:0000256" key="9">
    <source>
        <dbReference type="PROSITE-ProRule" id="PRU00703"/>
    </source>
</evidence>
<protein>
    <recommendedName>
        <fullName evidence="15">HlyC/CorC family transporter</fullName>
    </recommendedName>
</protein>
<keyword evidence="14" id="KW-1185">Reference proteome</keyword>
<feature type="domain" description="CBS" evidence="11">
    <location>
        <begin position="283"/>
        <end position="339"/>
    </location>
</feature>
<keyword evidence="8" id="KW-0486">Methionine biosynthesis</keyword>
<keyword evidence="5 10" id="KW-1133">Transmembrane helix</keyword>
<dbReference type="SUPFAM" id="SSF56176">
    <property type="entry name" value="FAD-binding/transporter-associated domain-like"/>
    <property type="match status" value="1"/>
</dbReference>
<dbReference type="InterPro" id="IPR002550">
    <property type="entry name" value="CNNM"/>
</dbReference>
<feature type="transmembrane region" description="Helical" evidence="10">
    <location>
        <begin position="6"/>
        <end position="28"/>
    </location>
</feature>
<dbReference type="PANTHER" id="PTHR43099">
    <property type="entry name" value="UPF0053 PROTEIN YRKA"/>
    <property type="match status" value="1"/>
</dbReference>
<dbReference type="RefSeq" id="WP_109967569.1">
    <property type="nucleotide sequence ID" value="NZ_CP176093.1"/>
</dbReference>
<dbReference type="CDD" id="cd04590">
    <property type="entry name" value="CBS_pair_CorC_HlyC_assoc"/>
    <property type="match status" value="1"/>
</dbReference>
<comment type="caution">
    <text evidence="13">The sequence shown here is derived from an EMBL/GenBank/DDBJ whole genome shotgun (WGS) entry which is preliminary data.</text>
</comment>
<dbReference type="PROSITE" id="PS51846">
    <property type="entry name" value="CNNM"/>
    <property type="match status" value="1"/>
</dbReference>
<dbReference type="GeneID" id="97549671"/>
<dbReference type="Gene3D" id="3.30.465.10">
    <property type="match status" value="1"/>
</dbReference>
<evidence type="ECO:0000256" key="1">
    <source>
        <dbReference type="ARBA" id="ARBA00004651"/>
    </source>
</evidence>
<feature type="domain" description="CNNM transmembrane" evidence="12">
    <location>
        <begin position="1"/>
        <end position="200"/>
    </location>
</feature>
<dbReference type="InterPro" id="IPR036318">
    <property type="entry name" value="FAD-bd_PCMH-like_sf"/>
</dbReference>
<dbReference type="PROSITE" id="PS51371">
    <property type="entry name" value="CBS"/>
    <property type="match status" value="2"/>
</dbReference>
<evidence type="ECO:0000256" key="10">
    <source>
        <dbReference type="SAM" id="Phobius"/>
    </source>
</evidence>
<dbReference type="Pfam" id="PF01595">
    <property type="entry name" value="CNNM"/>
    <property type="match status" value="1"/>
</dbReference>
<dbReference type="Pfam" id="PF00571">
    <property type="entry name" value="CBS"/>
    <property type="match status" value="2"/>
</dbReference>
<feature type="transmembrane region" description="Helical" evidence="10">
    <location>
        <begin position="96"/>
        <end position="119"/>
    </location>
</feature>
<evidence type="ECO:0000256" key="2">
    <source>
        <dbReference type="ARBA" id="ARBA00022475"/>
    </source>
</evidence>
<accession>A0A2V2N6P7</accession>
<dbReference type="Proteomes" id="UP000245657">
    <property type="component" value="Unassembled WGS sequence"/>
</dbReference>
<dbReference type="InterPro" id="IPR044751">
    <property type="entry name" value="Ion_transp-like_CBS"/>
</dbReference>
<organism evidence="13 14">
    <name type="scientific">Methanospirillum lacunae</name>
    <dbReference type="NCBI Taxonomy" id="668570"/>
    <lineage>
        <taxon>Archaea</taxon>
        <taxon>Methanobacteriati</taxon>
        <taxon>Methanobacteriota</taxon>
        <taxon>Stenosarchaea group</taxon>
        <taxon>Methanomicrobia</taxon>
        <taxon>Methanomicrobiales</taxon>
        <taxon>Methanospirillaceae</taxon>
        <taxon>Methanospirillum</taxon>
    </lineage>
</organism>
<dbReference type="SUPFAM" id="SSF54631">
    <property type="entry name" value="CBS-domain pair"/>
    <property type="match status" value="1"/>
</dbReference>
<keyword evidence="2" id="KW-1003">Cell membrane</keyword>
<feature type="domain" description="CBS" evidence="11">
    <location>
        <begin position="219"/>
        <end position="280"/>
    </location>
</feature>
<evidence type="ECO:0000256" key="3">
    <source>
        <dbReference type="ARBA" id="ARBA00022692"/>
    </source>
</evidence>
<dbReference type="GO" id="GO:0005886">
    <property type="term" value="C:plasma membrane"/>
    <property type="evidence" value="ECO:0007669"/>
    <property type="project" value="UniProtKB-SubCell"/>
</dbReference>